<dbReference type="Proteomes" id="UP000265040">
    <property type="component" value="Chromosome 15"/>
</dbReference>
<evidence type="ECO:0000313" key="9">
    <source>
        <dbReference type="Ensembl" id="ENSATEP00000024935.2"/>
    </source>
</evidence>
<dbReference type="FunCoup" id="A0A3Q1IWN1">
    <property type="interactions" value="198"/>
</dbReference>
<evidence type="ECO:0000256" key="2">
    <source>
        <dbReference type="ARBA" id="ARBA00004394"/>
    </source>
</evidence>
<keyword evidence="7" id="KW-0325">Glycoprotein</keyword>
<feature type="transmembrane region" description="Helical" evidence="7">
    <location>
        <begin position="162"/>
        <end position="186"/>
    </location>
</feature>
<keyword evidence="10" id="KW-1185">Reference proteome</keyword>
<dbReference type="InParanoid" id="A0A3Q1IWN1"/>
<dbReference type="GO" id="GO:0005385">
    <property type="term" value="F:zinc ion transmembrane transporter activity"/>
    <property type="evidence" value="ECO:0007669"/>
    <property type="project" value="UniProtKB-UniRule"/>
</dbReference>
<name>A0A3Q1IWN1_ANATE</name>
<dbReference type="GeneTree" id="ENSGT00390000010094"/>
<evidence type="ECO:0000256" key="1">
    <source>
        <dbReference type="ARBA" id="ARBA00004127"/>
    </source>
</evidence>
<reference evidence="9" key="1">
    <citation type="submission" date="2021-04" db="EMBL/GenBank/DDBJ databases">
        <authorList>
            <consortium name="Wellcome Sanger Institute Data Sharing"/>
        </authorList>
    </citation>
    <scope>NUCLEOTIDE SEQUENCE [LARGE SCALE GENOMIC DNA]</scope>
</reference>
<feature type="compositionally biased region" description="Polar residues" evidence="8">
    <location>
        <begin position="69"/>
        <end position="88"/>
    </location>
</feature>
<dbReference type="PANTHER" id="PTHR16133:SF4">
    <property type="entry name" value="ZINC TRANSPORTER ZIP9"/>
    <property type="match status" value="1"/>
</dbReference>
<comment type="similarity">
    <text evidence="7">Belongs to the ZIP transporter (TC 2.A.5) family.</text>
</comment>
<reference evidence="9" key="2">
    <citation type="submission" date="2025-08" db="UniProtKB">
        <authorList>
            <consortium name="Ensembl"/>
        </authorList>
    </citation>
    <scope>IDENTIFICATION</scope>
</reference>
<dbReference type="GO" id="GO:0005739">
    <property type="term" value="C:mitochondrion"/>
    <property type="evidence" value="ECO:0007669"/>
    <property type="project" value="UniProtKB-SubCell"/>
</dbReference>
<keyword evidence="7" id="KW-0813">Transport</keyword>
<protein>
    <recommendedName>
        <fullName evidence="7">Zinc transporter ZIP9</fullName>
        <shortName evidence="7">ZIP-9</shortName>
    </recommendedName>
    <alternativeName>
        <fullName evidence="7">Solute carrier family 39 member 9</fullName>
    </alternativeName>
    <alternativeName>
        <fullName evidence="7">Zrt- and Irt-like protein 9</fullName>
    </alternativeName>
</protein>
<dbReference type="InterPro" id="IPR003689">
    <property type="entry name" value="ZIP"/>
</dbReference>
<evidence type="ECO:0000256" key="4">
    <source>
        <dbReference type="ARBA" id="ARBA00022989"/>
    </source>
</evidence>
<sequence length="307" mass="32207">MDGGLAVTLLSVAMFVGCFLLGFIPLLFRLSERSLQFVSILGAGLLCGTALSITIPEGVSLLEESWRASSSSDVPSGLNASEKNTTSAEPEPPPHFSIGVALTFGFIFMFVVDQIGSYISMRDQTACLSNSVGITATLGLVIHAAADGFALGAAVATDQVTVQVIVFLAVILHKAPAAFGLVSFLMHAGLEKKYIQGHLLAFSAASPIVAIATYFILNASGSSAQNQLSATGVGMLFSAGTFLYVATVHVLPEVSSGRTSRPSSDFQQYTGAEMHQQHQRYLGLLESFTLIVGVGLPMVLALGLRDD</sequence>
<dbReference type="GO" id="GO:0005634">
    <property type="term" value="C:nucleus"/>
    <property type="evidence" value="ECO:0007669"/>
    <property type="project" value="UniProtKB-SubCell"/>
</dbReference>
<keyword evidence="7" id="KW-0862">Zinc</keyword>
<evidence type="ECO:0000256" key="5">
    <source>
        <dbReference type="ARBA" id="ARBA00023034"/>
    </source>
</evidence>
<keyword evidence="5" id="KW-0333">Golgi apparatus</keyword>
<dbReference type="GO" id="GO:0048471">
    <property type="term" value="C:perinuclear region of cytoplasm"/>
    <property type="evidence" value="ECO:0007669"/>
    <property type="project" value="UniProtKB-SubCell"/>
</dbReference>
<feature type="transmembrane region" description="Helical" evidence="7">
    <location>
        <begin position="198"/>
        <end position="217"/>
    </location>
</feature>
<feature type="transmembrane region" description="Helical" evidence="7">
    <location>
        <begin position="6"/>
        <end position="28"/>
    </location>
</feature>
<keyword evidence="7" id="KW-0406">Ion transport</keyword>
<keyword evidence="4 7" id="KW-1133">Transmembrane helix</keyword>
<keyword evidence="6 7" id="KW-0472">Membrane</keyword>
<evidence type="ECO:0000256" key="8">
    <source>
        <dbReference type="SAM" id="MobiDB-lite"/>
    </source>
</evidence>
<dbReference type="GO" id="GO:0000139">
    <property type="term" value="C:Golgi membrane"/>
    <property type="evidence" value="ECO:0007669"/>
    <property type="project" value="UniProtKB-SubCell"/>
</dbReference>
<dbReference type="PANTHER" id="PTHR16133">
    <property type="entry name" value="SOLUTE CARRIER FAMILY 39 ZINC TRANSPORTER , MEMBER 9-RELATED"/>
    <property type="match status" value="1"/>
</dbReference>
<organism evidence="9 10">
    <name type="scientific">Anabas testudineus</name>
    <name type="common">Climbing perch</name>
    <name type="synonym">Anthias testudineus</name>
    <dbReference type="NCBI Taxonomy" id="64144"/>
    <lineage>
        <taxon>Eukaryota</taxon>
        <taxon>Metazoa</taxon>
        <taxon>Chordata</taxon>
        <taxon>Craniata</taxon>
        <taxon>Vertebrata</taxon>
        <taxon>Euteleostomi</taxon>
        <taxon>Actinopterygii</taxon>
        <taxon>Neopterygii</taxon>
        <taxon>Teleostei</taxon>
        <taxon>Neoteleostei</taxon>
        <taxon>Acanthomorphata</taxon>
        <taxon>Anabantaria</taxon>
        <taxon>Anabantiformes</taxon>
        <taxon>Anabantoidei</taxon>
        <taxon>Anabantidae</taxon>
        <taxon>Anabas</taxon>
    </lineage>
</organism>
<evidence type="ECO:0000256" key="3">
    <source>
        <dbReference type="ARBA" id="ARBA00022692"/>
    </source>
</evidence>
<dbReference type="Ensembl" id="ENSATET00000025338.3">
    <property type="protein sequence ID" value="ENSATEP00000024935.2"/>
    <property type="gene ID" value="ENSATEG00000017265.3"/>
</dbReference>
<dbReference type="InterPro" id="IPR045891">
    <property type="entry name" value="ZIP9"/>
</dbReference>
<evidence type="ECO:0000256" key="7">
    <source>
        <dbReference type="RuleBase" id="RU369011"/>
    </source>
</evidence>
<feature type="transmembrane region" description="Helical" evidence="7">
    <location>
        <begin position="95"/>
        <end position="112"/>
    </location>
</feature>
<feature type="transmembrane region" description="Helical" evidence="7">
    <location>
        <begin position="281"/>
        <end position="304"/>
    </location>
</feature>
<dbReference type="OMA" id="YFILHAN"/>
<feature type="transmembrane region" description="Helical" evidence="7">
    <location>
        <begin position="132"/>
        <end position="156"/>
    </location>
</feature>
<proteinExistence type="inferred from homology"/>
<accession>A0A3Q1IWN1</accession>
<evidence type="ECO:0000313" key="10">
    <source>
        <dbReference type="Proteomes" id="UP000265040"/>
    </source>
</evidence>
<feature type="region of interest" description="Disordered" evidence="8">
    <location>
        <begin position="69"/>
        <end position="92"/>
    </location>
</feature>
<reference evidence="9" key="3">
    <citation type="submission" date="2025-09" db="UniProtKB">
        <authorList>
            <consortium name="Ensembl"/>
        </authorList>
    </citation>
    <scope>IDENTIFICATION</scope>
</reference>
<feature type="transmembrane region" description="Helical" evidence="7">
    <location>
        <begin position="229"/>
        <end position="251"/>
    </location>
</feature>
<gene>
    <name evidence="9" type="primary">MFSD4B</name>
</gene>
<evidence type="ECO:0000256" key="6">
    <source>
        <dbReference type="ARBA" id="ARBA00023136"/>
    </source>
</evidence>
<feature type="transmembrane region" description="Helical" evidence="7">
    <location>
        <begin position="35"/>
        <end position="55"/>
    </location>
</feature>
<dbReference type="Pfam" id="PF02535">
    <property type="entry name" value="Zip"/>
    <property type="match status" value="2"/>
</dbReference>
<dbReference type="GO" id="GO:0005886">
    <property type="term" value="C:plasma membrane"/>
    <property type="evidence" value="ECO:0007669"/>
    <property type="project" value="UniProtKB-SubCell"/>
</dbReference>
<dbReference type="AlphaFoldDB" id="A0A3Q1IWN1"/>
<keyword evidence="3 7" id="KW-0812">Transmembrane</keyword>
<comment type="subcellular location">
    <subcellularLocation>
        <location evidence="7">Cell membrane</location>
        <topology evidence="7">Multi-pass membrane protein</topology>
    </subcellularLocation>
    <subcellularLocation>
        <location evidence="7">Cytoplasm</location>
        <location evidence="7">Perinuclear region</location>
    </subcellularLocation>
    <subcellularLocation>
        <location evidence="1">Endomembrane system</location>
        <topology evidence="1">Multi-pass membrane protein</topology>
    </subcellularLocation>
    <subcellularLocation>
        <location evidence="2">Golgi apparatus membrane</location>
    </subcellularLocation>
    <subcellularLocation>
        <location evidence="7">Golgi apparatus</location>
        <location evidence="7">trans-Golgi network membrane</location>
    </subcellularLocation>
    <subcellularLocation>
        <location evidence="7">Mitochondrion</location>
    </subcellularLocation>
    <subcellularLocation>
        <location evidence="7">Nucleus</location>
    </subcellularLocation>
</comment>
<comment type="function">
    <text evidence="7">Transports zinc ions across cell and organelle membranes into the cytoplasm and regulates intracellular zinc homeostasis. Participates in the zinc ions efflux out of the secretory compartments. Also functions as membrane androgen receptor that mediates, through a G protein, the non-classical androgen signaling pathway, characterized by the activation of MAPK3/MAPK1 (Erk1/2) and transcription factors CREB1 or ATF1. Moreover, has dual functions as membrane-bound androgen receptor and as an androgen-dependent zinc transporter both of which are mediated through an inhibitory G protein (Gi) that mediates both MAP kinase and zinc signaling leading to the androgen-dependent apoptotic process.</text>
</comment>
<keyword evidence="7" id="KW-0864">Zinc transport</keyword>
<dbReference type="STRING" id="64144.ENSATEP00000024935"/>